<reference evidence="1 2" key="1">
    <citation type="submission" date="2019-12" db="EMBL/GenBank/DDBJ databases">
        <title>Chromosome-level assembly of the Caenorhabditis remanei genome.</title>
        <authorList>
            <person name="Teterina A.A."/>
            <person name="Willis J.H."/>
            <person name="Phillips P.C."/>
        </authorList>
    </citation>
    <scope>NUCLEOTIDE SEQUENCE [LARGE SCALE GENOMIC DNA]</scope>
    <source>
        <strain evidence="1 2">PX506</strain>
        <tissue evidence="1">Whole organism</tissue>
    </source>
</reference>
<sequence>MNVAGIAQLVRLPATERRIGGSNPTYGEQSFSWRNCDDMDRIRLGIGHGMDDRFQGVSPVISEHRGRLHQTRQLVEQVNSEGGAMEERANNE</sequence>
<organism evidence="1 2">
    <name type="scientific">Caenorhabditis remanei</name>
    <name type="common">Caenorhabditis vulgaris</name>
    <dbReference type="NCBI Taxonomy" id="31234"/>
    <lineage>
        <taxon>Eukaryota</taxon>
        <taxon>Metazoa</taxon>
        <taxon>Ecdysozoa</taxon>
        <taxon>Nematoda</taxon>
        <taxon>Chromadorea</taxon>
        <taxon>Rhabditida</taxon>
        <taxon>Rhabditina</taxon>
        <taxon>Rhabditomorpha</taxon>
        <taxon>Rhabditoidea</taxon>
        <taxon>Rhabditidae</taxon>
        <taxon>Peloderinae</taxon>
        <taxon>Caenorhabditis</taxon>
    </lineage>
</organism>
<comment type="caution">
    <text evidence="1">The sequence shown here is derived from an EMBL/GenBank/DDBJ whole genome shotgun (WGS) entry which is preliminary data.</text>
</comment>
<name>A0A6A5FUZ0_CAERE</name>
<evidence type="ECO:0000313" key="1">
    <source>
        <dbReference type="EMBL" id="KAF1746201.1"/>
    </source>
</evidence>
<dbReference type="CTD" id="78777514"/>
<protein>
    <submittedName>
        <fullName evidence="1">Uncharacterized protein</fullName>
    </submittedName>
</protein>
<accession>A0A6A5FUZ0</accession>
<evidence type="ECO:0000313" key="2">
    <source>
        <dbReference type="Proteomes" id="UP000483820"/>
    </source>
</evidence>
<dbReference type="AlphaFoldDB" id="A0A6A5FUZ0"/>
<proteinExistence type="predicted"/>
<dbReference type="GeneID" id="78777514"/>
<dbReference type="RefSeq" id="XP_053578535.1">
    <property type="nucleotide sequence ID" value="XM_053734969.1"/>
</dbReference>
<gene>
    <name evidence="1" type="ORF">GCK72_022654</name>
</gene>
<dbReference type="KEGG" id="crq:GCK72_022654"/>
<dbReference type="Proteomes" id="UP000483820">
    <property type="component" value="Chromosome X"/>
</dbReference>
<dbReference type="EMBL" id="WUAV01000006">
    <property type="protein sequence ID" value="KAF1746201.1"/>
    <property type="molecule type" value="Genomic_DNA"/>
</dbReference>